<keyword evidence="3" id="KW-1185">Reference proteome</keyword>
<proteinExistence type="predicted"/>
<dbReference type="AlphaFoldDB" id="A0A1D1V8N8"/>
<name>A0A1D1V8N8_RAMVA</name>
<evidence type="ECO:0000313" key="2">
    <source>
        <dbReference type="EMBL" id="GAU98036.1"/>
    </source>
</evidence>
<evidence type="ECO:0000256" key="1">
    <source>
        <dbReference type="SAM" id="MobiDB-lite"/>
    </source>
</evidence>
<protein>
    <submittedName>
        <fullName evidence="2">Uncharacterized protein</fullName>
    </submittedName>
</protein>
<dbReference type="EMBL" id="BDGG01000004">
    <property type="protein sequence ID" value="GAU98036.1"/>
    <property type="molecule type" value="Genomic_DNA"/>
</dbReference>
<gene>
    <name evidence="2" type="primary">RvY_09239-1</name>
    <name evidence="2" type="synonym">RvY_09239.1</name>
    <name evidence="2" type="ORF">RvY_09239</name>
</gene>
<comment type="caution">
    <text evidence="2">The sequence shown here is derived from an EMBL/GenBank/DDBJ whole genome shotgun (WGS) entry which is preliminary data.</text>
</comment>
<reference evidence="2 3" key="1">
    <citation type="journal article" date="2016" name="Nat. Commun.">
        <title>Extremotolerant tardigrade genome and improved radiotolerance of human cultured cells by tardigrade-unique protein.</title>
        <authorList>
            <person name="Hashimoto T."/>
            <person name="Horikawa D.D."/>
            <person name="Saito Y."/>
            <person name="Kuwahara H."/>
            <person name="Kozuka-Hata H."/>
            <person name="Shin-I T."/>
            <person name="Minakuchi Y."/>
            <person name="Ohishi K."/>
            <person name="Motoyama A."/>
            <person name="Aizu T."/>
            <person name="Enomoto A."/>
            <person name="Kondo K."/>
            <person name="Tanaka S."/>
            <person name="Hara Y."/>
            <person name="Koshikawa S."/>
            <person name="Sagara H."/>
            <person name="Miura T."/>
            <person name="Yokobori S."/>
            <person name="Miyagawa K."/>
            <person name="Suzuki Y."/>
            <person name="Kubo T."/>
            <person name="Oyama M."/>
            <person name="Kohara Y."/>
            <person name="Fujiyama A."/>
            <person name="Arakawa K."/>
            <person name="Katayama T."/>
            <person name="Toyoda A."/>
            <person name="Kunieda T."/>
        </authorList>
    </citation>
    <scope>NUCLEOTIDE SEQUENCE [LARGE SCALE GENOMIC DNA]</scope>
    <source>
        <strain evidence="2 3">YOKOZUNA-1</strain>
    </source>
</reference>
<accession>A0A1D1V8N8</accession>
<evidence type="ECO:0000313" key="3">
    <source>
        <dbReference type="Proteomes" id="UP000186922"/>
    </source>
</evidence>
<feature type="region of interest" description="Disordered" evidence="1">
    <location>
        <begin position="87"/>
        <end position="121"/>
    </location>
</feature>
<sequence>MHTVCPMKILKLLETGYGQHFKPSDSPSAADKPLKTLVKEFLDTHLSQAGCPVLPTEEDLRFQLATRTSKFDEFEKSIAETNLLTGYTEDDFDATPDDRLTNYEPLSNETEPSSHELFFPRIPDPKVPFDQAADVDYKKRALSQFLD</sequence>
<organism evidence="2 3">
    <name type="scientific">Ramazzottius varieornatus</name>
    <name type="common">Water bear</name>
    <name type="synonym">Tardigrade</name>
    <dbReference type="NCBI Taxonomy" id="947166"/>
    <lineage>
        <taxon>Eukaryota</taxon>
        <taxon>Metazoa</taxon>
        <taxon>Ecdysozoa</taxon>
        <taxon>Tardigrada</taxon>
        <taxon>Eutardigrada</taxon>
        <taxon>Parachela</taxon>
        <taxon>Hypsibioidea</taxon>
        <taxon>Ramazzottiidae</taxon>
        <taxon>Ramazzottius</taxon>
    </lineage>
</organism>
<dbReference type="Proteomes" id="UP000186922">
    <property type="component" value="Unassembled WGS sequence"/>
</dbReference>